<dbReference type="Proteomes" id="UP001201980">
    <property type="component" value="Unassembled WGS sequence"/>
</dbReference>
<dbReference type="PANTHER" id="PTHR30024:SF47">
    <property type="entry name" value="TAURINE-BINDING PERIPLASMIC PROTEIN"/>
    <property type="match status" value="1"/>
</dbReference>
<proteinExistence type="inferred from homology"/>
<comment type="caution">
    <text evidence="5">The sequence shown here is derived from an EMBL/GenBank/DDBJ whole genome shotgun (WGS) entry which is preliminary data.</text>
</comment>
<dbReference type="GO" id="GO:0042597">
    <property type="term" value="C:periplasmic space"/>
    <property type="evidence" value="ECO:0007669"/>
    <property type="project" value="UniProtKB-SubCell"/>
</dbReference>
<evidence type="ECO:0000256" key="1">
    <source>
        <dbReference type="ARBA" id="ARBA00004418"/>
    </source>
</evidence>
<evidence type="ECO:0000256" key="3">
    <source>
        <dbReference type="ARBA" id="ARBA00022729"/>
    </source>
</evidence>
<reference evidence="5" key="1">
    <citation type="submission" date="2022-07" db="EMBL/GenBank/DDBJ databases">
        <title>Draft genome sequence of Zalerion maritima ATCC 34329, a (micro)plastics degrading marine fungus.</title>
        <authorList>
            <person name="Paco A."/>
            <person name="Goncalves M.F.M."/>
            <person name="Rocha-Santos T.A.P."/>
            <person name="Alves A."/>
        </authorList>
    </citation>
    <scope>NUCLEOTIDE SEQUENCE</scope>
    <source>
        <strain evidence="5">ATCC 34329</strain>
    </source>
</reference>
<keyword evidence="6" id="KW-1185">Reference proteome</keyword>
<dbReference type="InterPro" id="IPR054364">
    <property type="entry name" value="Ca3427-like_PBP2"/>
</dbReference>
<comment type="similarity">
    <text evidence="2">Belongs to the bacterial solute-binding protein SsuA/TauA family.</text>
</comment>
<dbReference type="Gene3D" id="3.40.190.10">
    <property type="entry name" value="Periplasmic binding protein-like II"/>
    <property type="match status" value="2"/>
</dbReference>
<evidence type="ECO:0000259" key="4">
    <source>
        <dbReference type="Pfam" id="PF22384"/>
    </source>
</evidence>
<protein>
    <recommendedName>
        <fullName evidence="4">Ca3427-like PBP 2 domain-containing protein</fullName>
    </recommendedName>
</protein>
<accession>A0AAD5WMS9</accession>
<evidence type="ECO:0000313" key="6">
    <source>
        <dbReference type="Proteomes" id="UP001201980"/>
    </source>
</evidence>
<dbReference type="Pfam" id="PF22384">
    <property type="entry name" value="PBP2_Ca3427_like"/>
    <property type="match status" value="1"/>
</dbReference>
<dbReference type="AlphaFoldDB" id="A0AAD5WMS9"/>
<name>A0AAD5WMS9_9PEZI</name>
<feature type="domain" description="Ca3427-like PBP 2" evidence="4">
    <location>
        <begin position="91"/>
        <end position="193"/>
    </location>
</feature>
<dbReference type="PANTHER" id="PTHR30024">
    <property type="entry name" value="ALIPHATIC SULFONATES-BINDING PROTEIN-RELATED"/>
    <property type="match status" value="1"/>
</dbReference>
<sequence length="301" mass="32351">MAASSTPLRVAFVPEHFSTPLAWASKKFGLDAILHPFPSGTGAMITALRSGEVDVAIGLTEGFIAGLGKEDIPGDGGYRLMGTYVTTPLCWAILAGSGGSSSSQISSVADLKRASIGVSRMGSGSHVMGYVLAHQQGWLTPETPEPWADTKILNNFSGLVEGVNNGTADFFMWETFTSGSAISRGEIKKVGEIYTPWSSWLVVSSTKIPAGDERVAEMFLKIDQGVKYFEDHQDEAVEHICNVMDYSPENAKKWLETVKFQHVVKGVDMELVNGCVSILRKAGVLVEGKGMAADEMVAIKR</sequence>
<gene>
    <name evidence="5" type="ORF">MKZ38_008318</name>
</gene>
<organism evidence="5 6">
    <name type="scientific">Zalerion maritima</name>
    <dbReference type="NCBI Taxonomy" id="339359"/>
    <lineage>
        <taxon>Eukaryota</taxon>
        <taxon>Fungi</taxon>
        <taxon>Dikarya</taxon>
        <taxon>Ascomycota</taxon>
        <taxon>Pezizomycotina</taxon>
        <taxon>Sordariomycetes</taxon>
        <taxon>Lulworthiomycetidae</taxon>
        <taxon>Lulworthiales</taxon>
        <taxon>Lulworthiaceae</taxon>
        <taxon>Zalerion</taxon>
    </lineage>
</organism>
<dbReference type="EMBL" id="JAKWBI020000577">
    <property type="protein sequence ID" value="KAJ2893694.1"/>
    <property type="molecule type" value="Genomic_DNA"/>
</dbReference>
<dbReference type="SUPFAM" id="SSF53850">
    <property type="entry name" value="Periplasmic binding protein-like II"/>
    <property type="match status" value="1"/>
</dbReference>
<evidence type="ECO:0000313" key="5">
    <source>
        <dbReference type="EMBL" id="KAJ2893694.1"/>
    </source>
</evidence>
<comment type="subcellular location">
    <subcellularLocation>
        <location evidence="1">Periplasm</location>
    </subcellularLocation>
</comment>
<keyword evidence="3" id="KW-0732">Signal</keyword>
<evidence type="ECO:0000256" key="2">
    <source>
        <dbReference type="ARBA" id="ARBA00010742"/>
    </source>
</evidence>